<feature type="repeat" description="PPR" evidence="2">
    <location>
        <begin position="96"/>
        <end position="130"/>
    </location>
</feature>
<sequence length="317" mass="36740">MKMTMKNQEKKVRKIRKVGKGRVQGLMSVRWRGVYGLPKTADDVEEVLKDKGELPLQVYSSMIKGFGIDKRLDSAMALIQWLKRKREENNGFIGPNLFIYNSLLGAVKQSELFDEVDKVMNDMAQEGVIPNVVTYNTLMGIYLEQGRATEALDLLEEIQNNGLSPTPVSYSTALFAYRKMEDGDGALKFFIELREKYMKGDIGKYADKYWEDEFVKLEKFAIRICYQVMRRWLVKGDNLSTNVLKLLTEMDKAGLQPGQAEDERLVWACTHEEHYIVARELYNRIRERHSEISLSACNHVIWLMGKVKKWWAALEIY</sequence>
<keyword evidence="1" id="KW-0677">Repeat</keyword>
<name>A0AAP0NIF2_LIQFO</name>
<evidence type="ECO:0008006" key="5">
    <source>
        <dbReference type="Google" id="ProtNLM"/>
    </source>
</evidence>
<proteinExistence type="predicted"/>
<reference evidence="3 4" key="1">
    <citation type="journal article" date="2024" name="Plant J.">
        <title>Genome sequences and population genomics reveal climatic adaptation and genomic divergence between two closely related sweetgum species.</title>
        <authorList>
            <person name="Xu W.Q."/>
            <person name="Ren C.Q."/>
            <person name="Zhang X.Y."/>
            <person name="Comes H.P."/>
            <person name="Liu X.H."/>
            <person name="Li Y.G."/>
            <person name="Kettle C.J."/>
            <person name="Jalonen R."/>
            <person name="Gaisberger H."/>
            <person name="Ma Y.Z."/>
            <person name="Qiu Y.X."/>
        </authorList>
    </citation>
    <scope>NUCLEOTIDE SEQUENCE [LARGE SCALE GENOMIC DNA]</scope>
    <source>
        <strain evidence="3">Hangzhou</strain>
    </source>
</reference>
<evidence type="ECO:0000256" key="2">
    <source>
        <dbReference type="PROSITE-ProRule" id="PRU00708"/>
    </source>
</evidence>
<dbReference type="Gene3D" id="1.25.40.10">
    <property type="entry name" value="Tetratricopeptide repeat domain"/>
    <property type="match status" value="1"/>
</dbReference>
<dbReference type="Pfam" id="PF13041">
    <property type="entry name" value="PPR_2"/>
    <property type="match status" value="1"/>
</dbReference>
<dbReference type="PROSITE" id="PS51375">
    <property type="entry name" value="PPR"/>
    <property type="match status" value="2"/>
</dbReference>
<gene>
    <name evidence="3" type="ORF">L1049_001909</name>
</gene>
<accession>A0AAP0NIF2</accession>
<dbReference type="PANTHER" id="PTHR47940">
    <property type="entry name" value="OS12G0283900 PROTEIN"/>
    <property type="match status" value="1"/>
</dbReference>
<organism evidence="3 4">
    <name type="scientific">Liquidambar formosana</name>
    <name type="common">Formosan gum</name>
    <dbReference type="NCBI Taxonomy" id="63359"/>
    <lineage>
        <taxon>Eukaryota</taxon>
        <taxon>Viridiplantae</taxon>
        <taxon>Streptophyta</taxon>
        <taxon>Embryophyta</taxon>
        <taxon>Tracheophyta</taxon>
        <taxon>Spermatophyta</taxon>
        <taxon>Magnoliopsida</taxon>
        <taxon>eudicotyledons</taxon>
        <taxon>Gunneridae</taxon>
        <taxon>Pentapetalae</taxon>
        <taxon>Saxifragales</taxon>
        <taxon>Altingiaceae</taxon>
        <taxon>Liquidambar</taxon>
    </lineage>
</organism>
<dbReference type="Proteomes" id="UP001415857">
    <property type="component" value="Unassembled WGS sequence"/>
</dbReference>
<dbReference type="EMBL" id="JBBPBK010000013">
    <property type="protein sequence ID" value="KAK9271549.1"/>
    <property type="molecule type" value="Genomic_DNA"/>
</dbReference>
<comment type="caution">
    <text evidence="3">The sequence shown here is derived from an EMBL/GenBank/DDBJ whole genome shotgun (WGS) entry which is preliminary data.</text>
</comment>
<evidence type="ECO:0000256" key="1">
    <source>
        <dbReference type="ARBA" id="ARBA00022737"/>
    </source>
</evidence>
<evidence type="ECO:0000313" key="3">
    <source>
        <dbReference type="EMBL" id="KAK9271549.1"/>
    </source>
</evidence>
<evidence type="ECO:0000313" key="4">
    <source>
        <dbReference type="Proteomes" id="UP001415857"/>
    </source>
</evidence>
<dbReference type="InterPro" id="IPR002885">
    <property type="entry name" value="PPR_rpt"/>
</dbReference>
<dbReference type="InterPro" id="IPR053343">
    <property type="entry name" value="PSII_mRNA-binding_protein"/>
</dbReference>
<dbReference type="Pfam" id="PF01535">
    <property type="entry name" value="PPR"/>
    <property type="match status" value="2"/>
</dbReference>
<feature type="repeat" description="PPR" evidence="2">
    <location>
        <begin position="131"/>
        <end position="165"/>
    </location>
</feature>
<dbReference type="AlphaFoldDB" id="A0AAP0NIF2"/>
<dbReference type="NCBIfam" id="TIGR00756">
    <property type="entry name" value="PPR"/>
    <property type="match status" value="1"/>
</dbReference>
<dbReference type="PANTHER" id="PTHR47940:SF1">
    <property type="entry name" value="PROTEIN LOW PHOTOSYNTHETIC EFFICIENCY 1, CHLOROPLASTIC"/>
    <property type="match status" value="1"/>
</dbReference>
<dbReference type="InterPro" id="IPR011990">
    <property type="entry name" value="TPR-like_helical_dom_sf"/>
</dbReference>
<keyword evidence="4" id="KW-1185">Reference proteome</keyword>
<protein>
    <recommendedName>
        <fullName evidence="5">Pentatricopeptide repeat-containing protein</fullName>
    </recommendedName>
</protein>